<proteinExistence type="predicted"/>
<sequence length="295" mass="34566">MDIRKKANNLGAAEEHEILESYSRLERFQNRHIKKPFSENQDSYSVQHAQKSKKIRQTEQLTGLPTKPFLEVFSKFCDENKVTKRIHLVEFIVNFFSSPERSIQNFVVKSKNGLLQGSLPAWKSLPTVIRYTIYTLSFRHKTEHMFSFTLNFGRKLNSCITTDNPPEWTDRIAKRINYHIGNTTCKDFKLWFSIEHSEKEDIGYHLHGFIAWNDEEVETVRKALKAAVGEWETNKQCQLNFKVNWRHIQTAIKQSYYALKLPFGLYANHLVKSEARMYYETIRNGSKAKLSCTSS</sequence>
<organism evidence="1">
    <name type="scientific">Shewanella xiamenensis</name>
    <dbReference type="NCBI Taxonomy" id="332186"/>
    <lineage>
        <taxon>Bacteria</taxon>
        <taxon>Pseudomonadati</taxon>
        <taxon>Pseudomonadota</taxon>
        <taxon>Gammaproteobacteria</taxon>
        <taxon>Alteromonadales</taxon>
        <taxon>Shewanellaceae</taxon>
        <taxon>Shewanella</taxon>
    </lineage>
</organism>
<dbReference type="Proteomes" id="UP001152518">
    <property type="component" value="Unassembled WGS sequence"/>
</dbReference>
<protein>
    <recommendedName>
        <fullName evidence="2">Inovirus Gp2 family protein</fullName>
    </recommendedName>
</protein>
<reference evidence="1" key="1">
    <citation type="journal article" date="2019" name="Int J Environ Res Public Health">
        <title>Characterization of Chromosome-Mediated BlaOXA-894 in Shewanella xiamenensis Isolated from Pig Wastewater.</title>
        <authorList>
            <person name="Zou H."/>
            <person name="Zhou Z."/>
            <person name="Xia H."/>
            <person name="Zhao Q."/>
            <person name="Li X."/>
        </authorList>
    </citation>
    <scope>NUCLEOTIDE SEQUENCE</scope>
    <source>
        <strain evidence="1">2015oxa</strain>
    </source>
</reference>
<reference evidence="1" key="2">
    <citation type="submission" date="2019-04" db="EMBL/GenBank/DDBJ databases">
        <authorList>
            <person name="Zou H."/>
        </authorList>
    </citation>
    <scope>NUCLEOTIDE SEQUENCE</scope>
    <source>
        <strain evidence="1">2015oxa</strain>
    </source>
</reference>
<name>A0AAW6QTR9_9GAMM</name>
<evidence type="ECO:0008006" key="2">
    <source>
        <dbReference type="Google" id="ProtNLM"/>
    </source>
</evidence>
<dbReference type="AlphaFoldDB" id="A0AAW6QTR9"/>
<accession>A0AAW6QTR9</accession>
<evidence type="ECO:0000313" key="1">
    <source>
        <dbReference type="EMBL" id="MDG5899363.1"/>
    </source>
</evidence>
<dbReference type="RefSeq" id="WP_279254805.1">
    <property type="nucleotide sequence ID" value="NZ_SUNE01000003.1"/>
</dbReference>
<dbReference type="EMBL" id="SUNE01000003">
    <property type="protein sequence ID" value="MDG5899363.1"/>
    <property type="molecule type" value="Genomic_DNA"/>
</dbReference>
<comment type="caution">
    <text evidence="1">The sequence shown here is derived from an EMBL/GenBank/DDBJ whole genome shotgun (WGS) entry which is preliminary data.</text>
</comment>
<gene>
    <name evidence="1" type="ORF">E2650_05485</name>
</gene>